<keyword evidence="2" id="KW-1185">Reference proteome</keyword>
<dbReference type="EMBL" id="CP047156">
    <property type="protein sequence ID" value="QHC00826.1"/>
    <property type="molecule type" value="Genomic_DNA"/>
</dbReference>
<dbReference type="InParanoid" id="A0A7L4YNV4"/>
<sequence>MTLIKFDTEQISAIASATLAHQGEWDAIWQDVKTKLSGVVSDALDAATGMSLEERSARYNQKTSLYAQQLMSRAPATSQVAAIAEQTNVAMVKTLTG</sequence>
<dbReference type="AlphaFoldDB" id="A0A7L4YNV4"/>
<dbReference type="OrthoDB" id="3690497at2"/>
<dbReference type="KEGG" id="eke:EK0264_11375"/>
<name>A0A7L4YNV4_9ACTN</name>
<organism evidence="1 2">
    <name type="scientific">Epidermidibacterium keratini</name>
    <dbReference type="NCBI Taxonomy" id="1891644"/>
    <lineage>
        <taxon>Bacteria</taxon>
        <taxon>Bacillati</taxon>
        <taxon>Actinomycetota</taxon>
        <taxon>Actinomycetes</taxon>
        <taxon>Sporichthyales</taxon>
        <taxon>Sporichthyaceae</taxon>
        <taxon>Epidermidibacterium</taxon>
    </lineage>
</organism>
<dbReference type="RefSeq" id="WP_159545691.1">
    <property type="nucleotide sequence ID" value="NZ_CP047156.1"/>
</dbReference>
<protein>
    <submittedName>
        <fullName evidence="1">Uncharacterized protein</fullName>
    </submittedName>
</protein>
<evidence type="ECO:0000313" key="1">
    <source>
        <dbReference type="EMBL" id="QHC00826.1"/>
    </source>
</evidence>
<gene>
    <name evidence="1" type="ORF">EK0264_11375</name>
</gene>
<dbReference type="Proteomes" id="UP000463857">
    <property type="component" value="Chromosome"/>
</dbReference>
<accession>A0A7L4YNV4</accession>
<proteinExistence type="predicted"/>
<evidence type="ECO:0000313" key="2">
    <source>
        <dbReference type="Proteomes" id="UP000463857"/>
    </source>
</evidence>
<reference evidence="1 2" key="1">
    <citation type="journal article" date="2018" name="Int. J. Syst. Evol. Microbiol.">
        <title>Epidermidibacterium keratini gen. nov., sp. nov., a member of the family Sporichthyaceae, isolated from keratin epidermis.</title>
        <authorList>
            <person name="Lee D.G."/>
            <person name="Trujillo M.E."/>
            <person name="Kang S."/>
            <person name="Nam J.J."/>
            <person name="Kim Y.J."/>
        </authorList>
    </citation>
    <scope>NUCLEOTIDE SEQUENCE [LARGE SCALE GENOMIC DNA]</scope>
    <source>
        <strain evidence="1 2">EPI-7</strain>
    </source>
</reference>